<keyword evidence="2 7" id="KW-0645">Protease</keyword>
<dbReference type="EMBL" id="JBHLWN010000031">
    <property type="protein sequence ID" value="MFC0212586.1"/>
    <property type="molecule type" value="Genomic_DNA"/>
</dbReference>
<sequence length="111" mass="11767">MIQVTIVRRPSDGAIDSFRIEGHAEYDVPGKDLVCAAVSAISVGTVNAVEAVAGVVLPCEMEVGLLDALVPLDLDSEQAARVQVILESMVVMLETIETSYSAYIHIHTEGG</sequence>
<comment type="caution">
    <text evidence="7">The sequence shown here is derived from an EMBL/GenBank/DDBJ whole genome shotgun (WGS) entry which is preliminary data.</text>
</comment>
<protein>
    <recommendedName>
        <fullName evidence="6">Ribosomal processing cysteine protease Prp</fullName>
    </recommendedName>
</protein>
<evidence type="ECO:0000256" key="5">
    <source>
        <dbReference type="ARBA" id="ARBA00044503"/>
    </source>
</evidence>
<dbReference type="PANTHER" id="PTHR39178">
    <property type="entry name" value="HYPOTHETICAL RIBOSOME-ASSOCIATED PROTEIN"/>
    <property type="match status" value="1"/>
</dbReference>
<evidence type="ECO:0000256" key="2">
    <source>
        <dbReference type="ARBA" id="ARBA00022670"/>
    </source>
</evidence>
<proteinExistence type="inferred from homology"/>
<evidence type="ECO:0000256" key="3">
    <source>
        <dbReference type="ARBA" id="ARBA00022801"/>
    </source>
</evidence>
<accession>A0ABV6DIV9</accession>
<dbReference type="PANTHER" id="PTHR39178:SF1">
    <property type="entry name" value="RIBOSOMAL-PROCESSING CYSTEINE PROTEASE PRP"/>
    <property type="match status" value="1"/>
</dbReference>
<reference evidence="7 8" key="1">
    <citation type="submission" date="2024-09" db="EMBL/GenBank/DDBJ databases">
        <authorList>
            <person name="Sun Q."/>
            <person name="Mori K."/>
        </authorList>
    </citation>
    <scope>NUCLEOTIDE SEQUENCE [LARGE SCALE GENOMIC DNA]</scope>
    <source>
        <strain evidence="7 8">CCM 7759</strain>
    </source>
</reference>
<dbReference type="GO" id="GO:0008233">
    <property type="term" value="F:peptidase activity"/>
    <property type="evidence" value="ECO:0007669"/>
    <property type="project" value="UniProtKB-KW"/>
</dbReference>
<keyword evidence="1" id="KW-0690">Ribosome biogenesis</keyword>
<keyword evidence="3" id="KW-0378">Hydrolase</keyword>
<dbReference type="Proteomes" id="UP001589776">
    <property type="component" value="Unassembled WGS sequence"/>
</dbReference>
<gene>
    <name evidence="7" type="ORF">ACFFK0_08930</name>
</gene>
<evidence type="ECO:0000256" key="4">
    <source>
        <dbReference type="ARBA" id="ARBA00022807"/>
    </source>
</evidence>
<dbReference type="InterPro" id="IPR007422">
    <property type="entry name" value="Peptidase_Prp"/>
</dbReference>
<dbReference type="CDD" id="cd16332">
    <property type="entry name" value="Prp-like"/>
    <property type="match status" value="1"/>
</dbReference>
<organism evidence="7 8">
    <name type="scientific">Paenibacillus chartarius</name>
    <dbReference type="NCBI Taxonomy" id="747481"/>
    <lineage>
        <taxon>Bacteria</taxon>
        <taxon>Bacillati</taxon>
        <taxon>Bacillota</taxon>
        <taxon>Bacilli</taxon>
        <taxon>Bacillales</taxon>
        <taxon>Paenibacillaceae</taxon>
        <taxon>Paenibacillus</taxon>
    </lineage>
</organism>
<name>A0ABV6DIV9_9BACL</name>
<comment type="similarity">
    <text evidence="5">Belongs to the Prp family.</text>
</comment>
<dbReference type="GO" id="GO:0006508">
    <property type="term" value="P:proteolysis"/>
    <property type="evidence" value="ECO:0007669"/>
    <property type="project" value="UniProtKB-KW"/>
</dbReference>
<dbReference type="Pfam" id="PF04327">
    <property type="entry name" value="Peptidase_Prp"/>
    <property type="match status" value="1"/>
</dbReference>
<keyword evidence="4" id="KW-0788">Thiol protease</keyword>
<dbReference type="SUPFAM" id="SSF118010">
    <property type="entry name" value="TM1457-like"/>
    <property type="match status" value="1"/>
</dbReference>
<dbReference type="InterPro" id="IPR036764">
    <property type="entry name" value="Peptidase_Prp_sf"/>
</dbReference>
<keyword evidence="8" id="KW-1185">Reference proteome</keyword>
<evidence type="ECO:0000256" key="1">
    <source>
        <dbReference type="ARBA" id="ARBA00022517"/>
    </source>
</evidence>
<dbReference type="RefSeq" id="WP_377469775.1">
    <property type="nucleotide sequence ID" value="NZ_JBHLWN010000031.1"/>
</dbReference>
<evidence type="ECO:0000313" key="7">
    <source>
        <dbReference type="EMBL" id="MFC0212586.1"/>
    </source>
</evidence>
<evidence type="ECO:0000256" key="6">
    <source>
        <dbReference type="ARBA" id="ARBA00044538"/>
    </source>
</evidence>
<evidence type="ECO:0000313" key="8">
    <source>
        <dbReference type="Proteomes" id="UP001589776"/>
    </source>
</evidence>
<dbReference type="Gene3D" id="3.30.70.1490">
    <property type="entry name" value="Cysteine protease Prp"/>
    <property type="match status" value="1"/>
</dbReference>